<protein>
    <recommendedName>
        <fullName evidence="2">Universal stress protein</fullName>
    </recommendedName>
</protein>
<reference evidence="4 5" key="1">
    <citation type="submission" date="2019-02" db="EMBL/GenBank/DDBJ databases">
        <title>Deep-cultivation of Planctomycetes and their phenomic and genomic characterization uncovers novel biology.</title>
        <authorList>
            <person name="Wiegand S."/>
            <person name="Jogler M."/>
            <person name="Boedeker C."/>
            <person name="Pinto D."/>
            <person name="Vollmers J."/>
            <person name="Rivas-Marin E."/>
            <person name="Kohn T."/>
            <person name="Peeters S.H."/>
            <person name="Heuer A."/>
            <person name="Rast P."/>
            <person name="Oberbeckmann S."/>
            <person name="Bunk B."/>
            <person name="Jeske O."/>
            <person name="Meyerdierks A."/>
            <person name="Storesund J.E."/>
            <person name="Kallscheuer N."/>
            <person name="Luecker S."/>
            <person name="Lage O.M."/>
            <person name="Pohl T."/>
            <person name="Merkel B.J."/>
            <person name="Hornburger P."/>
            <person name="Mueller R.-W."/>
            <person name="Bruemmer F."/>
            <person name="Labrenz M."/>
            <person name="Spormann A.M."/>
            <person name="Op den Camp H."/>
            <person name="Overmann J."/>
            <person name="Amann R."/>
            <person name="Jetten M.S.M."/>
            <person name="Mascher T."/>
            <person name="Medema M.H."/>
            <person name="Devos D.P."/>
            <person name="Kaster A.-K."/>
            <person name="Ovreas L."/>
            <person name="Rohde M."/>
            <person name="Galperin M.Y."/>
            <person name="Jogler C."/>
        </authorList>
    </citation>
    <scope>NUCLEOTIDE SEQUENCE [LARGE SCALE GENOMIC DNA]</scope>
    <source>
        <strain evidence="4 5">Pla85_3_4</strain>
    </source>
</reference>
<dbReference type="InterPro" id="IPR006015">
    <property type="entry name" value="Universal_stress_UspA"/>
</dbReference>
<proteinExistence type="inferred from homology"/>
<accession>A0A518DLC3</accession>
<dbReference type="SUPFAM" id="SSF52402">
    <property type="entry name" value="Adenine nucleotide alpha hydrolases-like"/>
    <property type="match status" value="1"/>
</dbReference>
<dbReference type="PANTHER" id="PTHR46268">
    <property type="entry name" value="STRESS RESPONSE PROTEIN NHAX"/>
    <property type="match status" value="1"/>
</dbReference>
<dbReference type="AlphaFoldDB" id="A0A518DLC3"/>
<keyword evidence="2" id="KW-0963">Cytoplasm</keyword>
<dbReference type="PRINTS" id="PR01438">
    <property type="entry name" value="UNVRSLSTRESS"/>
</dbReference>
<evidence type="ECO:0000259" key="3">
    <source>
        <dbReference type="Pfam" id="PF00582"/>
    </source>
</evidence>
<comment type="similarity">
    <text evidence="1 2">Belongs to the universal stress protein A family.</text>
</comment>
<dbReference type="PANTHER" id="PTHR46268:SF6">
    <property type="entry name" value="UNIVERSAL STRESS PROTEIN UP12"/>
    <property type="match status" value="1"/>
</dbReference>
<gene>
    <name evidence="4" type="ORF">Pla8534_03780</name>
</gene>
<name>A0A518DLC3_9BACT</name>
<dbReference type="InterPro" id="IPR006016">
    <property type="entry name" value="UspA"/>
</dbReference>
<dbReference type="Pfam" id="PF00582">
    <property type="entry name" value="Usp"/>
    <property type="match status" value="1"/>
</dbReference>
<dbReference type="InterPro" id="IPR014729">
    <property type="entry name" value="Rossmann-like_a/b/a_fold"/>
</dbReference>
<evidence type="ECO:0000313" key="5">
    <source>
        <dbReference type="Proteomes" id="UP000317648"/>
    </source>
</evidence>
<comment type="subcellular location">
    <subcellularLocation>
        <location evidence="2">Cytoplasm</location>
    </subcellularLocation>
</comment>
<dbReference type="Proteomes" id="UP000317648">
    <property type="component" value="Chromosome"/>
</dbReference>
<dbReference type="KEGG" id="lcre:Pla8534_03780"/>
<dbReference type="Gene3D" id="3.40.50.620">
    <property type="entry name" value="HUPs"/>
    <property type="match status" value="1"/>
</dbReference>
<dbReference type="CDD" id="cd00293">
    <property type="entry name" value="USP-like"/>
    <property type="match status" value="1"/>
</dbReference>
<keyword evidence="5" id="KW-1185">Reference proteome</keyword>
<feature type="domain" description="UspA" evidence="3">
    <location>
        <begin position="23"/>
        <end position="157"/>
    </location>
</feature>
<evidence type="ECO:0000256" key="1">
    <source>
        <dbReference type="ARBA" id="ARBA00008791"/>
    </source>
</evidence>
<dbReference type="EMBL" id="CP036433">
    <property type="protein sequence ID" value="QDU92630.1"/>
    <property type="molecule type" value="Genomic_DNA"/>
</dbReference>
<evidence type="ECO:0000313" key="4">
    <source>
        <dbReference type="EMBL" id="QDU92630.1"/>
    </source>
</evidence>
<dbReference type="PIRSF" id="PIRSF006276">
    <property type="entry name" value="UspA"/>
    <property type="match status" value="1"/>
</dbReference>
<dbReference type="GO" id="GO:0005737">
    <property type="term" value="C:cytoplasm"/>
    <property type="evidence" value="ECO:0007669"/>
    <property type="project" value="UniProtKB-SubCell"/>
</dbReference>
<sequence length="158" mass="17428">MPGSAVLSPRLLLSNKMSFTSPDRVLVPVDFSEESIQAVDSALEVVQSPENIWVIHVLGSISSVEPGVVWQVIDDGVRIQHTEEALQQRLADPRYQGLHRHVVVGDPGHCIAEFAAEENMDLIMLPSHGRTGFNRLLLGSVAERVVRLAHCPVLVIRR</sequence>
<organism evidence="4 5">
    <name type="scientific">Lignipirellula cremea</name>
    <dbReference type="NCBI Taxonomy" id="2528010"/>
    <lineage>
        <taxon>Bacteria</taxon>
        <taxon>Pseudomonadati</taxon>
        <taxon>Planctomycetota</taxon>
        <taxon>Planctomycetia</taxon>
        <taxon>Pirellulales</taxon>
        <taxon>Pirellulaceae</taxon>
        <taxon>Lignipirellula</taxon>
    </lineage>
</organism>
<evidence type="ECO:0000256" key="2">
    <source>
        <dbReference type="PIRNR" id="PIRNR006276"/>
    </source>
</evidence>